<dbReference type="Proteomes" id="UP000314294">
    <property type="component" value="Unassembled WGS sequence"/>
</dbReference>
<sequence length="107" mass="12290">MAPRKVGRKRKAPQVAKGLTTVWWSLHPSPNPNPTKPYYPIKPYYPTQPCCSTKPYYPIQPYCPIPAGISECPQTVKDMLGASQQKVKCTARHRFLQDRFIFLVVVW</sequence>
<dbReference type="AlphaFoldDB" id="A0A4Z2EF51"/>
<evidence type="ECO:0000313" key="1">
    <source>
        <dbReference type="EMBL" id="TNN27509.1"/>
    </source>
</evidence>
<reference evidence="1 2" key="1">
    <citation type="submission" date="2019-03" db="EMBL/GenBank/DDBJ databases">
        <title>First draft genome of Liparis tanakae, snailfish: a comprehensive survey of snailfish specific genes.</title>
        <authorList>
            <person name="Kim W."/>
            <person name="Song I."/>
            <person name="Jeong J.-H."/>
            <person name="Kim D."/>
            <person name="Kim S."/>
            <person name="Ryu S."/>
            <person name="Song J.Y."/>
            <person name="Lee S.K."/>
        </authorList>
    </citation>
    <scope>NUCLEOTIDE SEQUENCE [LARGE SCALE GENOMIC DNA]</scope>
    <source>
        <tissue evidence="1">Muscle</tissue>
    </source>
</reference>
<accession>A0A4Z2EF51</accession>
<keyword evidence="2" id="KW-1185">Reference proteome</keyword>
<evidence type="ECO:0000313" key="2">
    <source>
        <dbReference type="Proteomes" id="UP000314294"/>
    </source>
</evidence>
<protein>
    <submittedName>
        <fullName evidence="1">Uncharacterized protein</fullName>
    </submittedName>
</protein>
<comment type="caution">
    <text evidence="1">The sequence shown here is derived from an EMBL/GenBank/DDBJ whole genome shotgun (WGS) entry which is preliminary data.</text>
</comment>
<organism evidence="1 2">
    <name type="scientific">Liparis tanakae</name>
    <name type="common">Tanaka's snailfish</name>
    <dbReference type="NCBI Taxonomy" id="230148"/>
    <lineage>
        <taxon>Eukaryota</taxon>
        <taxon>Metazoa</taxon>
        <taxon>Chordata</taxon>
        <taxon>Craniata</taxon>
        <taxon>Vertebrata</taxon>
        <taxon>Euteleostomi</taxon>
        <taxon>Actinopterygii</taxon>
        <taxon>Neopterygii</taxon>
        <taxon>Teleostei</taxon>
        <taxon>Neoteleostei</taxon>
        <taxon>Acanthomorphata</taxon>
        <taxon>Eupercaria</taxon>
        <taxon>Perciformes</taxon>
        <taxon>Cottioidei</taxon>
        <taxon>Cottales</taxon>
        <taxon>Liparidae</taxon>
        <taxon>Liparis</taxon>
    </lineage>
</organism>
<dbReference type="EMBL" id="SRLO01008176">
    <property type="protein sequence ID" value="TNN27509.1"/>
    <property type="molecule type" value="Genomic_DNA"/>
</dbReference>
<gene>
    <name evidence="1" type="ORF">EYF80_062347</name>
</gene>
<name>A0A4Z2EF51_9TELE</name>
<proteinExistence type="predicted"/>